<comment type="caution">
    <text evidence="3">The sequence shown here is derived from an EMBL/GenBank/DDBJ whole genome shotgun (WGS) entry which is preliminary data.</text>
</comment>
<keyword evidence="4" id="KW-1185">Reference proteome</keyword>
<gene>
    <name evidence="3" type="ORF">PMAYCL1PPCAC_06106</name>
</gene>
<sequence length="222" mass="26074">YSRSEQVYSWSTEFGFTLIFIYEICGMSHVCISINRFTAVYAPLAYSNIFSKKNTRMFICFYWTLVAVTTTYMLKMIDCAFYLPQGLWIFIFKDTPPCRLVQWYGDFIKYVFYVVIVACLDFGSILRIHYVNVRHASSMQDAASAQCRSRQMNLVYQAALQGIFFISELITYFLLSPYARNKWEAFLLTSISWCLVHGMDGFIVLSCNRDFRRQIKKTLFCK</sequence>
<evidence type="ECO:0000313" key="3">
    <source>
        <dbReference type="EMBL" id="GMR35911.1"/>
    </source>
</evidence>
<keyword evidence="1" id="KW-1133">Transmembrane helix</keyword>
<dbReference type="Proteomes" id="UP001328107">
    <property type="component" value="Unassembled WGS sequence"/>
</dbReference>
<dbReference type="EMBL" id="BTRK01000002">
    <property type="protein sequence ID" value="GMR35911.1"/>
    <property type="molecule type" value="Genomic_DNA"/>
</dbReference>
<name>A0AAN4Z872_9BILA</name>
<evidence type="ECO:0000259" key="2">
    <source>
        <dbReference type="Pfam" id="PF10328"/>
    </source>
</evidence>
<accession>A0AAN4Z872</accession>
<feature type="transmembrane region" description="Helical" evidence="1">
    <location>
        <begin position="14"/>
        <end position="34"/>
    </location>
</feature>
<evidence type="ECO:0000313" key="4">
    <source>
        <dbReference type="Proteomes" id="UP001328107"/>
    </source>
</evidence>
<proteinExistence type="predicted"/>
<feature type="transmembrane region" description="Helical" evidence="1">
    <location>
        <begin position="186"/>
        <end position="207"/>
    </location>
</feature>
<feature type="non-terminal residue" evidence="3">
    <location>
        <position position="1"/>
    </location>
</feature>
<evidence type="ECO:0000256" key="1">
    <source>
        <dbReference type="SAM" id="Phobius"/>
    </source>
</evidence>
<feature type="transmembrane region" description="Helical" evidence="1">
    <location>
        <begin position="55"/>
        <end position="74"/>
    </location>
</feature>
<dbReference type="PANTHER" id="PTHR23017">
    <property type="entry name" value="SERPENTINE RECEPTOR, CLASS X"/>
    <property type="match status" value="1"/>
</dbReference>
<dbReference type="SUPFAM" id="SSF81321">
    <property type="entry name" value="Family A G protein-coupled receptor-like"/>
    <property type="match status" value="1"/>
</dbReference>
<reference evidence="4" key="1">
    <citation type="submission" date="2022-10" db="EMBL/GenBank/DDBJ databases">
        <title>Genome assembly of Pristionchus species.</title>
        <authorList>
            <person name="Yoshida K."/>
            <person name="Sommer R.J."/>
        </authorList>
    </citation>
    <scope>NUCLEOTIDE SEQUENCE [LARGE SCALE GENOMIC DNA]</scope>
    <source>
        <strain evidence="4">RS5460</strain>
    </source>
</reference>
<feature type="transmembrane region" description="Helical" evidence="1">
    <location>
        <begin position="110"/>
        <end position="133"/>
    </location>
</feature>
<keyword evidence="1" id="KW-0472">Membrane</keyword>
<feature type="transmembrane region" description="Helical" evidence="1">
    <location>
        <begin position="154"/>
        <end position="174"/>
    </location>
</feature>
<dbReference type="PANTHER" id="PTHR23017:SF44">
    <property type="entry name" value="G-PROTEIN COUPLED RECEPTORS FAMILY 1 PROFILE DOMAIN-CONTAINING PROTEIN"/>
    <property type="match status" value="1"/>
</dbReference>
<dbReference type="Pfam" id="PF10328">
    <property type="entry name" value="7TM_GPCR_Srx"/>
    <property type="match status" value="1"/>
</dbReference>
<protein>
    <recommendedName>
        <fullName evidence="2">7TM GPCR serpentine receptor class x (Srx) domain-containing protein</fullName>
    </recommendedName>
</protein>
<feature type="non-terminal residue" evidence="3">
    <location>
        <position position="222"/>
    </location>
</feature>
<organism evidence="3 4">
    <name type="scientific">Pristionchus mayeri</name>
    <dbReference type="NCBI Taxonomy" id="1317129"/>
    <lineage>
        <taxon>Eukaryota</taxon>
        <taxon>Metazoa</taxon>
        <taxon>Ecdysozoa</taxon>
        <taxon>Nematoda</taxon>
        <taxon>Chromadorea</taxon>
        <taxon>Rhabditida</taxon>
        <taxon>Rhabditina</taxon>
        <taxon>Diplogasteromorpha</taxon>
        <taxon>Diplogasteroidea</taxon>
        <taxon>Neodiplogasteridae</taxon>
        <taxon>Pristionchus</taxon>
    </lineage>
</organism>
<dbReference type="AlphaFoldDB" id="A0AAN4Z872"/>
<keyword evidence="1" id="KW-0812">Transmembrane</keyword>
<dbReference type="Gene3D" id="1.20.1070.10">
    <property type="entry name" value="Rhodopsin 7-helix transmembrane proteins"/>
    <property type="match status" value="1"/>
</dbReference>
<dbReference type="InterPro" id="IPR019430">
    <property type="entry name" value="7TM_GPCR_serpentine_rcpt_Srx"/>
</dbReference>
<feature type="domain" description="7TM GPCR serpentine receptor class x (Srx)" evidence="2">
    <location>
        <begin position="8"/>
        <end position="208"/>
    </location>
</feature>